<dbReference type="OrthoDB" id="9771071at2"/>
<keyword evidence="2" id="KW-0472">Membrane</keyword>
<comment type="subcellular location">
    <subcellularLocation>
        <location evidence="1">Membrane</location>
    </subcellularLocation>
</comment>
<gene>
    <name evidence="4" type="ORF">SAMN05216323_10287</name>
</gene>
<organism evidence="4 5">
    <name type="scientific">Williamwhitmania taraxaci</name>
    <dbReference type="NCBI Taxonomy" id="1640674"/>
    <lineage>
        <taxon>Bacteria</taxon>
        <taxon>Pseudomonadati</taxon>
        <taxon>Bacteroidota</taxon>
        <taxon>Bacteroidia</taxon>
        <taxon>Bacteroidales</taxon>
        <taxon>Williamwhitmaniaceae</taxon>
        <taxon>Williamwhitmania</taxon>
    </lineage>
</organism>
<proteinExistence type="predicted"/>
<accession>A0A1G6KZF9</accession>
<evidence type="ECO:0000256" key="2">
    <source>
        <dbReference type="ARBA" id="ARBA00023136"/>
    </source>
</evidence>
<keyword evidence="5" id="KW-1185">Reference proteome</keyword>
<evidence type="ECO:0000313" key="5">
    <source>
        <dbReference type="Proteomes" id="UP000199452"/>
    </source>
</evidence>
<sequence length="364" mass="41623">MRKSSFVFGLYLTVASCTQLMAQQKQEVLIPDSVSESHNSVLAIPYAFYSPETHWGFGVSAGYYFSKEESRRISNIQGSAIYTQDNQFKLSVTPKVFSEDKRSFYSGKFEVQNFPDKFYGIGRDADSVQNFTWRNLSFLFQRQKVVFSDLMIGYQVQLDYGKMKDPIPESRYPEQELYGNGEFFTSALGALITWDSRDNMFYARTGSFYKVSLLSNSKVFLSEYNYTRVIADFREFGAISRITSMGFQFYGDFTWGDVPFQRLPMEGGSEILRGVRQGRYRDKMMMAAQLEFRLTITRKLFATAFVAAADVAPVTNEFALKEYTPSFGGGLRYKLNRAGVNLRFDTAITPGGKPLFYFTAMEAF</sequence>
<dbReference type="STRING" id="1640674.SAMN05216323_10287"/>
<dbReference type="AlphaFoldDB" id="A0A1G6KZF9"/>
<dbReference type="RefSeq" id="WP_125869817.1">
    <property type="nucleotide sequence ID" value="NZ_FMYP01000028.1"/>
</dbReference>
<name>A0A1G6KZF9_9BACT</name>
<dbReference type="PROSITE" id="PS51257">
    <property type="entry name" value="PROKAR_LIPOPROTEIN"/>
    <property type="match status" value="1"/>
</dbReference>
<evidence type="ECO:0000259" key="3">
    <source>
        <dbReference type="Pfam" id="PF01103"/>
    </source>
</evidence>
<dbReference type="Pfam" id="PF01103">
    <property type="entry name" value="Omp85"/>
    <property type="match status" value="1"/>
</dbReference>
<dbReference type="GO" id="GO:0019867">
    <property type="term" value="C:outer membrane"/>
    <property type="evidence" value="ECO:0007669"/>
    <property type="project" value="InterPro"/>
</dbReference>
<feature type="domain" description="Bacterial surface antigen (D15)" evidence="3">
    <location>
        <begin position="83"/>
        <end position="348"/>
    </location>
</feature>
<dbReference type="Proteomes" id="UP000199452">
    <property type="component" value="Unassembled WGS sequence"/>
</dbReference>
<evidence type="ECO:0000313" key="4">
    <source>
        <dbReference type="EMBL" id="SDC36492.1"/>
    </source>
</evidence>
<dbReference type="Gene3D" id="2.40.160.50">
    <property type="entry name" value="membrane protein fhac: a member of the omp85/tpsb transporter family"/>
    <property type="match status" value="1"/>
</dbReference>
<reference evidence="4 5" key="1">
    <citation type="submission" date="2016-09" db="EMBL/GenBank/DDBJ databases">
        <authorList>
            <person name="Capua I."/>
            <person name="De Benedictis P."/>
            <person name="Joannis T."/>
            <person name="Lombin L.H."/>
            <person name="Cattoli G."/>
        </authorList>
    </citation>
    <scope>NUCLEOTIDE SEQUENCE [LARGE SCALE GENOMIC DNA]</scope>
    <source>
        <strain evidence="4 5">A7P-90m</strain>
    </source>
</reference>
<dbReference type="InterPro" id="IPR000184">
    <property type="entry name" value="Bac_surfAg_D15"/>
</dbReference>
<dbReference type="EMBL" id="FMYP01000028">
    <property type="protein sequence ID" value="SDC36492.1"/>
    <property type="molecule type" value="Genomic_DNA"/>
</dbReference>
<evidence type="ECO:0000256" key="1">
    <source>
        <dbReference type="ARBA" id="ARBA00004370"/>
    </source>
</evidence>
<protein>
    <submittedName>
        <fullName evidence="4">Surface antigen</fullName>
    </submittedName>
</protein>